<dbReference type="GO" id="GO:0015035">
    <property type="term" value="F:protein-disulfide reductase activity"/>
    <property type="evidence" value="ECO:0007669"/>
    <property type="project" value="InterPro"/>
</dbReference>
<keyword evidence="2" id="KW-1185">Reference proteome</keyword>
<dbReference type="RefSeq" id="WP_066636236.1">
    <property type="nucleotide sequence ID" value="NZ_CP014989.1"/>
</dbReference>
<accession>A0A1B1N9G0</accession>
<dbReference type="KEGG" id="serj:SGUI_0645"/>
<sequence length="132" mass="13736">MTAAGATRAVALVLYDADCGFCTRAAGWIPRLGAQVEVSSLQSHDLESLGVDEDRAGLEMPVVLEDGTIAYGHHAWAQVLLRSPQPWRLLGAALDSRVMEVPGAAVYRLVAANRGRLPGGTAACALPPSSGA</sequence>
<dbReference type="Proteomes" id="UP000092482">
    <property type="component" value="Chromosome"/>
</dbReference>
<dbReference type="EMBL" id="CP014989">
    <property type="protein sequence ID" value="ANS78041.1"/>
    <property type="molecule type" value="Genomic_DNA"/>
</dbReference>
<reference evidence="1 2" key="1">
    <citation type="submission" date="2016-03" db="EMBL/GenBank/DDBJ databases">
        <title>Shallow-sea hydrothermal system.</title>
        <authorList>
            <person name="Tang K."/>
        </authorList>
    </citation>
    <scope>NUCLEOTIDE SEQUENCE [LARGE SCALE GENOMIC DNA]</scope>
    <source>
        <strain evidence="1 2">JLT9</strain>
    </source>
</reference>
<evidence type="ECO:0008006" key="3">
    <source>
        <dbReference type="Google" id="ProtNLM"/>
    </source>
</evidence>
<proteinExistence type="predicted"/>
<dbReference type="PATRIC" id="fig|1758689.4.peg.665"/>
<name>A0A1B1N9G0_9MICO</name>
<dbReference type="STRING" id="1758689.SGUI_0645"/>
<gene>
    <name evidence="1" type="ORF">SGUI_0645</name>
</gene>
<evidence type="ECO:0000313" key="2">
    <source>
        <dbReference type="Proteomes" id="UP000092482"/>
    </source>
</evidence>
<dbReference type="OrthoDB" id="9813713at2"/>
<dbReference type="AlphaFoldDB" id="A0A1B1N9G0"/>
<evidence type="ECO:0000313" key="1">
    <source>
        <dbReference type="EMBL" id="ANS78041.1"/>
    </source>
</evidence>
<organism evidence="1 2">
    <name type="scientific">Serinicoccus hydrothermalis</name>
    <dbReference type="NCBI Taxonomy" id="1758689"/>
    <lineage>
        <taxon>Bacteria</taxon>
        <taxon>Bacillati</taxon>
        <taxon>Actinomycetota</taxon>
        <taxon>Actinomycetes</taxon>
        <taxon>Micrococcales</taxon>
        <taxon>Ornithinimicrobiaceae</taxon>
        <taxon>Serinicoccus</taxon>
    </lineage>
</organism>
<dbReference type="InterPro" id="IPR007263">
    <property type="entry name" value="DCC1-like"/>
</dbReference>
<protein>
    <recommendedName>
        <fullName evidence="3">DUF393 domain-containing protein</fullName>
    </recommendedName>
</protein>
<dbReference type="Pfam" id="PF04134">
    <property type="entry name" value="DCC1-like"/>
    <property type="match status" value="1"/>
</dbReference>